<name>A0A6G1J7C6_9PLEO</name>
<evidence type="ECO:0000259" key="1">
    <source>
        <dbReference type="Pfam" id="PF06985"/>
    </source>
</evidence>
<feature type="domain" description="Heterokaryon incompatibility" evidence="1">
    <location>
        <begin position="184"/>
        <end position="339"/>
    </location>
</feature>
<protein>
    <submittedName>
        <fullName evidence="2">HET-domain-containing protein</fullName>
    </submittedName>
</protein>
<organism evidence="2 3">
    <name type="scientific">Lentithecium fluviatile CBS 122367</name>
    <dbReference type="NCBI Taxonomy" id="1168545"/>
    <lineage>
        <taxon>Eukaryota</taxon>
        <taxon>Fungi</taxon>
        <taxon>Dikarya</taxon>
        <taxon>Ascomycota</taxon>
        <taxon>Pezizomycotina</taxon>
        <taxon>Dothideomycetes</taxon>
        <taxon>Pleosporomycetidae</taxon>
        <taxon>Pleosporales</taxon>
        <taxon>Massarineae</taxon>
        <taxon>Lentitheciaceae</taxon>
        <taxon>Lentithecium</taxon>
    </lineage>
</organism>
<keyword evidence="3" id="KW-1185">Reference proteome</keyword>
<dbReference type="PANTHER" id="PTHR33112:SF16">
    <property type="entry name" value="HETEROKARYON INCOMPATIBILITY DOMAIN-CONTAINING PROTEIN"/>
    <property type="match status" value="1"/>
</dbReference>
<dbReference type="Proteomes" id="UP000799291">
    <property type="component" value="Unassembled WGS sequence"/>
</dbReference>
<dbReference type="InterPro" id="IPR010730">
    <property type="entry name" value="HET"/>
</dbReference>
<dbReference type="EMBL" id="MU005577">
    <property type="protein sequence ID" value="KAF2686093.1"/>
    <property type="molecule type" value="Genomic_DNA"/>
</dbReference>
<reference evidence="2" key="1">
    <citation type="journal article" date="2020" name="Stud. Mycol.">
        <title>101 Dothideomycetes genomes: a test case for predicting lifestyles and emergence of pathogens.</title>
        <authorList>
            <person name="Haridas S."/>
            <person name="Albert R."/>
            <person name="Binder M."/>
            <person name="Bloem J."/>
            <person name="Labutti K."/>
            <person name="Salamov A."/>
            <person name="Andreopoulos B."/>
            <person name="Baker S."/>
            <person name="Barry K."/>
            <person name="Bills G."/>
            <person name="Bluhm B."/>
            <person name="Cannon C."/>
            <person name="Castanera R."/>
            <person name="Culley D."/>
            <person name="Daum C."/>
            <person name="Ezra D."/>
            <person name="Gonzalez J."/>
            <person name="Henrissat B."/>
            <person name="Kuo A."/>
            <person name="Liang C."/>
            <person name="Lipzen A."/>
            <person name="Lutzoni F."/>
            <person name="Magnuson J."/>
            <person name="Mondo S."/>
            <person name="Nolan M."/>
            <person name="Ohm R."/>
            <person name="Pangilinan J."/>
            <person name="Park H.-J."/>
            <person name="Ramirez L."/>
            <person name="Alfaro M."/>
            <person name="Sun H."/>
            <person name="Tritt A."/>
            <person name="Yoshinaga Y."/>
            <person name="Zwiers L.-H."/>
            <person name="Turgeon B."/>
            <person name="Goodwin S."/>
            <person name="Spatafora J."/>
            <person name="Crous P."/>
            <person name="Grigoriev I."/>
        </authorList>
    </citation>
    <scope>NUCLEOTIDE SEQUENCE</scope>
    <source>
        <strain evidence="2">CBS 122367</strain>
    </source>
</reference>
<dbReference type="PANTHER" id="PTHR33112">
    <property type="entry name" value="DOMAIN PROTEIN, PUTATIVE-RELATED"/>
    <property type="match status" value="1"/>
</dbReference>
<dbReference type="Pfam" id="PF06985">
    <property type="entry name" value="HET"/>
    <property type="match status" value="1"/>
</dbReference>
<accession>A0A6G1J7C6</accession>
<gene>
    <name evidence="2" type="ORF">K458DRAFT_486167</name>
</gene>
<dbReference type="AlphaFoldDB" id="A0A6G1J7C6"/>
<evidence type="ECO:0000313" key="3">
    <source>
        <dbReference type="Proteomes" id="UP000799291"/>
    </source>
</evidence>
<sequence>MLCHICEKFRQNLDLSRAQEFPLHDRFDSLIINSKAGCGLCRMIESDVHRQRAIDKINSHYGAIANSIANEGFIVSFRPPAEDGGESKSIDVDVKVVVEQLYIPDGISNVFESLDRTEDTHTGSSSAFRIASAWLAECLKHHPYCNTPVALETQLPTRVIDVGSVERRNDVCLLETEGRMTGNYIALSHCWGGNSHARTTITTLPVYVSKIDSNILPKTFADAIRIARQLGIRYLWIDSLCIIQDSPNDWESEASQMGTYYKNALVTISAAHGSNSDAGLFVKRDSLSTQPCLVNIKYGNDWRQAYVYALDTSFQLSRSSLGELKKPLPLYSRSWVLQEQLLSPRTLTYGKFGISWRCQTMRFDERAPLAMKTDDFIKDKSDNVVTFRGDPREVETTMAELQRNWIFPRRSLDVIAGGAKGFQTFHRNEHCSPTSDHFMQDWGRLVQDYTSRGMTHQTDKLIAISGIASIISSSKSLEYTAGIWNGSHEMLVQGLLWSASKRGPRLLDVAPSWSWASIECEVDWPGHLGVGFRQTASIISFDCSGTAARSQGSITLQSHARHGIIGSDGTAGLIVQTNDSGSSPNAISPHWKQGVILPDEVMPAKTHLLFLEVGTGKVNYTRTDNLVHALVLRHDDEHPGKCQRVGYSTWDESFWKKPTETASELDVMILTIH</sequence>
<proteinExistence type="predicted"/>
<dbReference type="OrthoDB" id="5125733at2759"/>
<evidence type="ECO:0000313" key="2">
    <source>
        <dbReference type="EMBL" id="KAF2686093.1"/>
    </source>
</evidence>